<dbReference type="EMBL" id="FTNO01000001">
    <property type="protein sequence ID" value="SIR26995.1"/>
    <property type="molecule type" value="Genomic_DNA"/>
</dbReference>
<reference evidence="3" key="1">
    <citation type="submission" date="2017-01" db="EMBL/GenBank/DDBJ databases">
        <authorList>
            <person name="Varghese N."/>
            <person name="Submissions S."/>
        </authorList>
    </citation>
    <scope>NUCLEOTIDE SEQUENCE [LARGE SCALE GENOMIC DNA]</scope>
    <source>
        <strain evidence="3">CGMCC 1.7737</strain>
    </source>
</reference>
<keyword evidence="1" id="KW-0472">Membrane</keyword>
<gene>
    <name evidence="2" type="ORF">SAMN05421858_2057</name>
</gene>
<proteinExistence type="predicted"/>
<keyword evidence="3" id="KW-1185">Reference proteome</keyword>
<feature type="transmembrane region" description="Helical" evidence="1">
    <location>
        <begin position="60"/>
        <end position="81"/>
    </location>
</feature>
<sequence>MQTKTVRNALPLPAGRAVQVLVMVALFAATMPFADAVVSGTLSRLGFSVTSTGLHQAFQLLFVGGMSASVALCCFACWRVVRS</sequence>
<evidence type="ECO:0000256" key="1">
    <source>
        <dbReference type="SAM" id="Phobius"/>
    </source>
</evidence>
<accession>A0A1N6ZJJ6</accession>
<dbReference type="OrthoDB" id="373637at2157"/>
<evidence type="ECO:0000313" key="2">
    <source>
        <dbReference type="EMBL" id="SIR26995.1"/>
    </source>
</evidence>
<dbReference type="AlphaFoldDB" id="A0A1N6ZJJ6"/>
<keyword evidence="1" id="KW-1133">Transmembrane helix</keyword>
<name>A0A1N6ZJJ6_9EURY</name>
<protein>
    <submittedName>
        <fullName evidence="2">Uncharacterized protein</fullName>
    </submittedName>
</protein>
<dbReference type="RefSeq" id="WP_076429967.1">
    <property type="nucleotide sequence ID" value="NZ_FTNO01000001.1"/>
</dbReference>
<organism evidence="2 3">
    <name type="scientific">Haladaptatus litoreus</name>
    <dbReference type="NCBI Taxonomy" id="553468"/>
    <lineage>
        <taxon>Archaea</taxon>
        <taxon>Methanobacteriati</taxon>
        <taxon>Methanobacteriota</taxon>
        <taxon>Stenosarchaea group</taxon>
        <taxon>Halobacteria</taxon>
        <taxon>Halobacteriales</taxon>
        <taxon>Haladaptataceae</taxon>
        <taxon>Haladaptatus</taxon>
    </lineage>
</organism>
<keyword evidence="1" id="KW-0812">Transmembrane</keyword>
<evidence type="ECO:0000313" key="3">
    <source>
        <dbReference type="Proteomes" id="UP000186914"/>
    </source>
</evidence>
<dbReference type="Proteomes" id="UP000186914">
    <property type="component" value="Unassembled WGS sequence"/>
</dbReference>